<dbReference type="GO" id="GO:0006511">
    <property type="term" value="P:ubiquitin-dependent protein catabolic process"/>
    <property type="evidence" value="ECO:0007669"/>
    <property type="project" value="InterPro"/>
</dbReference>
<dbReference type="PANTHER" id="PTHR11599">
    <property type="entry name" value="PROTEASOME SUBUNIT ALPHA/BETA"/>
    <property type="match status" value="1"/>
</dbReference>
<dbReference type="FunFam" id="3.60.20.10:FF:000028">
    <property type="entry name" value="Proteasome subunit alpha type"/>
    <property type="match status" value="1"/>
</dbReference>
<dbReference type="CDD" id="cd03750">
    <property type="entry name" value="proteasome_alpha_type_2"/>
    <property type="match status" value="1"/>
</dbReference>
<dbReference type="SUPFAM" id="SSF56235">
    <property type="entry name" value="N-terminal nucleophile aminohydrolases (Ntn hydrolases)"/>
    <property type="match status" value="1"/>
</dbReference>
<evidence type="ECO:0000256" key="10">
    <source>
        <dbReference type="PROSITE-ProRule" id="PRU00808"/>
    </source>
</evidence>
<comment type="caution">
    <text evidence="12">The sequence shown here is derived from an EMBL/GenBank/DDBJ whole genome shotgun (WGS) entry which is preliminary data.</text>
</comment>
<accession>A0A498JUV1</accession>
<keyword evidence="6" id="KW-0677">Repeat</keyword>
<dbReference type="Proteomes" id="UP000290289">
    <property type="component" value="Chromosome 5"/>
</dbReference>
<evidence type="ECO:0000313" key="12">
    <source>
        <dbReference type="EMBL" id="RXH98717.1"/>
    </source>
</evidence>
<evidence type="ECO:0000256" key="3">
    <source>
        <dbReference type="ARBA" id="ARBA00004496"/>
    </source>
</evidence>
<dbReference type="GO" id="GO:0005737">
    <property type="term" value="C:cytoplasm"/>
    <property type="evidence" value="ECO:0007669"/>
    <property type="project" value="UniProtKB-SubCell"/>
</dbReference>
<dbReference type="InterPro" id="IPR029055">
    <property type="entry name" value="Ntn_hydrolases_N"/>
</dbReference>
<evidence type="ECO:0000256" key="2">
    <source>
        <dbReference type="ARBA" id="ARBA00004123"/>
    </source>
</evidence>
<evidence type="ECO:0000256" key="9">
    <source>
        <dbReference type="PROSITE-ProRule" id="PRU00708"/>
    </source>
</evidence>
<dbReference type="GO" id="GO:0019773">
    <property type="term" value="C:proteasome core complex, alpha-subunit complex"/>
    <property type="evidence" value="ECO:0007669"/>
    <property type="project" value="UniProtKB-UniRule"/>
</dbReference>
<dbReference type="InterPro" id="IPR002885">
    <property type="entry name" value="PPR_rpt"/>
</dbReference>
<evidence type="ECO:0000256" key="8">
    <source>
        <dbReference type="ARBA" id="ARBA00023242"/>
    </source>
</evidence>
<dbReference type="SMART" id="SM00948">
    <property type="entry name" value="Proteasome_A_N"/>
    <property type="match status" value="1"/>
</dbReference>
<dbReference type="AlphaFoldDB" id="A0A498JUV1"/>
<keyword evidence="7 10" id="KW-0647">Proteasome</keyword>
<feature type="domain" description="Proteasome alpha-type subunits" evidence="11">
    <location>
        <begin position="6"/>
        <end position="28"/>
    </location>
</feature>
<evidence type="ECO:0000256" key="5">
    <source>
        <dbReference type="ARBA" id="ARBA00022490"/>
    </source>
</evidence>
<sequence length="403" mass="44111">MGDSQYSFSLTTFSPSGKLVQIEHALTAVGSGQTSLGIKAANGVVIATEKKLPSILVDEASVQKIQSLTPNIGLVYSGMGPDFRVLVRKSRKQAEQYHRLYKEPIPVTQLVRETAAVMQEFTQSGGVRPFGVSLLVAGFDDSGPQLYQVDPSGSYFSWKASAMGKNVSNAKTFLEKRYTEDMELDDAVHTAILTLKEGVLTPAEIEDYLAEVIAENGFTSHSHTFPNTRTNLGIIFYLNLTEGLCDKAEEVFEQTQEAGHEPDVYAYNALMEAYRVSLGSCRNFLPHAAHGCEPDRASYYIMVDAYGSVGLHEDAQATFEEMKRLGITPTEKSHMLLLSAYSKAGNVAKCEDIVNQIQVSGLELDTFVINSILNLYGRLGQLEKMEEVMTAMEKGPSAADIST</sequence>
<feature type="repeat" description="PPR" evidence="9">
    <location>
        <begin position="295"/>
        <end position="329"/>
    </location>
</feature>
<dbReference type="GO" id="GO:0005634">
    <property type="term" value="C:nucleus"/>
    <property type="evidence" value="ECO:0007669"/>
    <property type="project" value="UniProtKB-SubCell"/>
</dbReference>
<comment type="subcellular location">
    <subcellularLocation>
        <location evidence="3">Cytoplasm</location>
    </subcellularLocation>
    <subcellularLocation>
        <location evidence="2">Nucleus</location>
    </subcellularLocation>
</comment>
<keyword evidence="13" id="KW-1185">Reference proteome</keyword>
<dbReference type="EMBL" id="RDQH01000331">
    <property type="protein sequence ID" value="RXH98717.1"/>
    <property type="molecule type" value="Genomic_DNA"/>
</dbReference>
<comment type="similarity">
    <text evidence="10">Belongs to the peptidase T1A family.</text>
</comment>
<keyword evidence="8" id="KW-0539">Nucleus</keyword>
<dbReference type="PROSITE" id="PS51375">
    <property type="entry name" value="PPR"/>
    <property type="match status" value="1"/>
</dbReference>
<protein>
    <recommendedName>
        <fullName evidence="11">Proteasome alpha-type subunits domain-containing protein</fullName>
    </recommendedName>
</protein>
<dbReference type="STRING" id="3750.A0A498JUV1"/>
<dbReference type="Gene3D" id="1.25.40.10">
    <property type="entry name" value="Tetratricopeptide repeat domain"/>
    <property type="match status" value="2"/>
</dbReference>
<dbReference type="InterPro" id="IPR011990">
    <property type="entry name" value="TPR-like_helical_dom_sf"/>
</dbReference>
<dbReference type="Pfam" id="PF01535">
    <property type="entry name" value="PPR"/>
    <property type="match status" value="3"/>
</dbReference>
<gene>
    <name evidence="12" type="ORF">DVH24_011042</name>
</gene>
<keyword evidence="5" id="KW-0963">Cytoplasm</keyword>
<dbReference type="NCBIfam" id="TIGR00756">
    <property type="entry name" value="PPR"/>
    <property type="match status" value="2"/>
</dbReference>
<evidence type="ECO:0000259" key="11">
    <source>
        <dbReference type="PROSITE" id="PS00388"/>
    </source>
</evidence>
<proteinExistence type="inferred from homology"/>
<name>A0A498JUV1_MALDO</name>
<evidence type="ECO:0000256" key="4">
    <source>
        <dbReference type="ARBA" id="ARBA00011517"/>
    </source>
</evidence>
<evidence type="ECO:0000256" key="1">
    <source>
        <dbReference type="ARBA" id="ARBA00002000"/>
    </source>
</evidence>
<dbReference type="PROSITE" id="PS51475">
    <property type="entry name" value="PROTEASOME_ALPHA_2"/>
    <property type="match status" value="1"/>
</dbReference>
<dbReference type="InterPro" id="IPR023332">
    <property type="entry name" value="Proteasome_alpha-type"/>
</dbReference>
<evidence type="ECO:0000313" key="13">
    <source>
        <dbReference type="Proteomes" id="UP000290289"/>
    </source>
</evidence>
<organism evidence="12 13">
    <name type="scientific">Malus domestica</name>
    <name type="common">Apple</name>
    <name type="synonym">Pyrus malus</name>
    <dbReference type="NCBI Taxonomy" id="3750"/>
    <lineage>
        <taxon>Eukaryota</taxon>
        <taxon>Viridiplantae</taxon>
        <taxon>Streptophyta</taxon>
        <taxon>Embryophyta</taxon>
        <taxon>Tracheophyta</taxon>
        <taxon>Spermatophyta</taxon>
        <taxon>Magnoliopsida</taxon>
        <taxon>eudicotyledons</taxon>
        <taxon>Gunneridae</taxon>
        <taxon>Pentapetalae</taxon>
        <taxon>rosids</taxon>
        <taxon>fabids</taxon>
        <taxon>Rosales</taxon>
        <taxon>Rosaceae</taxon>
        <taxon>Amygdaloideae</taxon>
        <taxon>Maleae</taxon>
        <taxon>Malus</taxon>
    </lineage>
</organism>
<dbReference type="InterPro" id="IPR001353">
    <property type="entry name" value="Proteasome_sua/b"/>
</dbReference>
<dbReference type="PROSITE" id="PS00388">
    <property type="entry name" value="PROTEASOME_ALPHA_1"/>
    <property type="match status" value="1"/>
</dbReference>
<evidence type="ECO:0000256" key="6">
    <source>
        <dbReference type="ARBA" id="ARBA00022737"/>
    </source>
</evidence>
<dbReference type="InterPro" id="IPR050115">
    <property type="entry name" value="Proteasome_alpha"/>
</dbReference>
<reference evidence="12 13" key="1">
    <citation type="submission" date="2018-10" db="EMBL/GenBank/DDBJ databases">
        <title>A high-quality apple genome assembly.</title>
        <authorList>
            <person name="Hu J."/>
        </authorList>
    </citation>
    <scope>NUCLEOTIDE SEQUENCE [LARGE SCALE GENOMIC DNA]</scope>
    <source>
        <strain evidence="13">cv. HFTH1</strain>
        <tissue evidence="12">Young leaf</tissue>
    </source>
</reference>
<dbReference type="Pfam" id="PF10584">
    <property type="entry name" value="Proteasome_A_N"/>
    <property type="match status" value="1"/>
</dbReference>
<comment type="subunit">
    <text evidence="4">Component of the 20S core complex of the 26S proteasome. The 26S proteasome is composed of a core protease (CP), known as the 20S proteasome, capped at one or both ends by the 19S regulatory particle (RP/PA700). The 20S proteasome core is composed of 28 subunits that are arranged in four stacked rings, resulting in a barrel-shaped structure. The two end rings are each formed by seven alpha subunits, and the two central rings are each formed by seven beta subunits. The catalytic chamber with the active sites is on the inside of the barrel.</text>
</comment>
<dbReference type="Pfam" id="PF00227">
    <property type="entry name" value="Proteasome"/>
    <property type="match status" value="1"/>
</dbReference>
<comment type="function">
    <text evidence="1">The proteasome is a multicatalytic proteinase complex which is characterized by its ability to cleave peptides with Arg, Phe, Tyr, Leu, and Glu adjacent to the leaving group at neutral or slightly basic pH. The proteasome has an ATP-dependent proteolytic activity.</text>
</comment>
<dbReference type="InterPro" id="IPR000426">
    <property type="entry name" value="Proteasome_asu_N"/>
</dbReference>
<dbReference type="Gene3D" id="3.60.20.10">
    <property type="entry name" value="Glutamine Phosphoribosylpyrophosphate, subunit 1, domain 1"/>
    <property type="match status" value="1"/>
</dbReference>
<evidence type="ECO:0000256" key="7">
    <source>
        <dbReference type="ARBA" id="ARBA00022942"/>
    </source>
</evidence>